<accession>A0A318JCE1</accession>
<dbReference type="SUPFAM" id="SSF52833">
    <property type="entry name" value="Thioredoxin-like"/>
    <property type="match status" value="1"/>
</dbReference>
<dbReference type="Gene3D" id="3.40.30.110">
    <property type="match status" value="2"/>
</dbReference>
<sequence>MSDLIFHNFAVSPFSEKIRLIFGFKQLNWKSVTVPIIMPKPDVTALTGGYRRTPILQIGGDIYCDTSLIAEVLEKRSPAASLYPVAVNGLARTLAQWADTTLFWTAIPYAFQPAAIPSIFGNISAEELQAFSADRATMRGNMPRTSMGEAKGQLLAYLSRLENMLNGNAPFLLGAQASIADFSVYQALWLIRLAPAINPVFDAYPKLLEWMGRVAAFGHHQSEALSSAEALAIAKNAQDFDTAERNFVDSHGIALGEQVAIMPTDYALDPVVGELVIASENELAVRRDDDRAGTVVVHFPRVGFQMKRAK</sequence>
<name>A0A318JCE1_9BURK</name>
<comment type="caution">
    <text evidence="3">The sequence shown here is derived from an EMBL/GenBank/DDBJ whole genome shotgun (WGS) entry which is preliminary data.</text>
</comment>
<feature type="domain" description="GST N-terminal" evidence="1">
    <location>
        <begin position="2"/>
        <end position="81"/>
    </location>
</feature>
<dbReference type="GO" id="GO:0016740">
    <property type="term" value="F:transferase activity"/>
    <property type="evidence" value="ECO:0007669"/>
    <property type="project" value="UniProtKB-KW"/>
</dbReference>
<dbReference type="CDD" id="cd00570">
    <property type="entry name" value="GST_N_family"/>
    <property type="match status" value="1"/>
</dbReference>
<dbReference type="Pfam" id="PF13417">
    <property type="entry name" value="GST_N_3"/>
    <property type="match status" value="1"/>
</dbReference>
<dbReference type="SUPFAM" id="SSF47616">
    <property type="entry name" value="GST C-terminal domain-like"/>
    <property type="match status" value="1"/>
</dbReference>
<dbReference type="EMBL" id="QJKB01000001">
    <property type="protein sequence ID" value="PXX47268.1"/>
    <property type="molecule type" value="Genomic_DNA"/>
</dbReference>
<dbReference type="AlphaFoldDB" id="A0A318JCE1"/>
<keyword evidence="3" id="KW-0808">Transferase</keyword>
<evidence type="ECO:0000259" key="1">
    <source>
        <dbReference type="PROSITE" id="PS50404"/>
    </source>
</evidence>
<keyword evidence="4" id="KW-1185">Reference proteome</keyword>
<dbReference type="Pfam" id="PF13410">
    <property type="entry name" value="GST_C_2"/>
    <property type="match status" value="1"/>
</dbReference>
<dbReference type="InterPro" id="IPR036282">
    <property type="entry name" value="Glutathione-S-Trfase_C_sf"/>
</dbReference>
<dbReference type="PROSITE" id="PS50405">
    <property type="entry name" value="GST_CTER"/>
    <property type="match status" value="1"/>
</dbReference>
<evidence type="ECO:0000313" key="4">
    <source>
        <dbReference type="Proteomes" id="UP000247792"/>
    </source>
</evidence>
<reference evidence="3 4" key="1">
    <citation type="submission" date="2018-05" db="EMBL/GenBank/DDBJ databases">
        <title>Genomic Encyclopedia of Type Strains, Phase IV (KMG-IV): sequencing the most valuable type-strain genomes for metagenomic binning, comparative biology and taxonomic classification.</title>
        <authorList>
            <person name="Goeker M."/>
        </authorList>
    </citation>
    <scope>NUCLEOTIDE SEQUENCE [LARGE SCALE GENOMIC DNA]</scope>
    <source>
        <strain evidence="3 4">DSM 19792</strain>
    </source>
</reference>
<dbReference type="RefSeq" id="WP_110253662.1">
    <property type="nucleotide sequence ID" value="NZ_QJKB01000001.1"/>
</dbReference>
<organism evidence="3 4">
    <name type="scientific">Undibacterium pigrum</name>
    <dbReference type="NCBI Taxonomy" id="401470"/>
    <lineage>
        <taxon>Bacteria</taxon>
        <taxon>Pseudomonadati</taxon>
        <taxon>Pseudomonadota</taxon>
        <taxon>Betaproteobacteria</taxon>
        <taxon>Burkholderiales</taxon>
        <taxon>Oxalobacteraceae</taxon>
        <taxon>Undibacterium</taxon>
    </lineage>
</organism>
<gene>
    <name evidence="3" type="ORF">DFR42_101845</name>
</gene>
<evidence type="ECO:0000259" key="2">
    <source>
        <dbReference type="PROSITE" id="PS50405"/>
    </source>
</evidence>
<evidence type="ECO:0000313" key="3">
    <source>
        <dbReference type="EMBL" id="PXX47268.1"/>
    </source>
</evidence>
<feature type="domain" description="GST C-terminal" evidence="2">
    <location>
        <begin position="84"/>
        <end position="240"/>
    </location>
</feature>
<protein>
    <submittedName>
        <fullName evidence="3">Glutathione S-transferase</fullName>
    </submittedName>
</protein>
<proteinExistence type="predicted"/>
<dbReference type="InterPro" id="IPR004045">
    <property type="entry name" value="Glutathione_S-Trfase_N"/>
</dbReference>
<dbReference type="PROSITE" id="PS50404">
    <property type="entry name" value="GST_NTER"/>
    <property type="match status" value="1"/>
</dbReference>
<dbReference type="Proteomes" id="UP000247792">
    <property type="component" value="Unassembled WGS sequence"/>
</dbReference>
<dbReference type="InterPro" id="IPR010987">
    <property type="entry name" value="Glutathione-S-Trfase_C-like"/>
</dbReference>
<dbReference type="CDD" id="cd00299">
    <property type="entry name" value="GST_C_family"/>
    <property type="match status" value="1"/>
</dbReference>
<dbReference type="OrthoDB" id="5791869at2"/>
<dbReference type="InterPro" id="IPR036249">
    <property type="entry name" value="Thioredoxin-like_sf"/>
</dbReference>
<dbReference type="Gene3D" id="1.20.1050.10">
    <property type="match status" value="1"/>
</dbReference>